<dbReference type="Proteomes" id="UP001320766">
    <property type="component" value="Unassembled WGS sequence"/>
</dbReference>
<feature type="region of interest" description="Disordered" evidence="1">
    <location>
        <begin position="29"/>
        <end position="52"/>
    </location>
</feature>
<dbReference type="PANTHER" id="PTHR40630:SF1">
    <property type="entry name" value="DNA-BINDING PROTEIN"/>
    <property type="match status" value="1"/>
</dbReference>
<reference evidence="2 3" key="1">
    <citation type="submission" date="2022-06" db="EMBL/GenBank/DDBJ databases">
        <title>Sequencing the genomes of 1000 actinobacteria strains.</title>
        <authorList>
            <person name="Klenk H.-P."/>
        </authorList>
    </citation>
    <scope>NUCLEOTIDE SEQUENCE [LARGE SCALE GENOMIC DNA]</scope>
    <source>
        <strain evidence="2 3">DSM 44170</strain>
    </source>
</reference>
<keyword evidence="3" id="KW-1185">Reference proteome</keyword>
<name>A0ABT1K5N0_9ACTN</name>
<dbReference type="InterPro" id="IPR021487">
    <property type="entry name" value="DUF3140"/>
</dbReference>
<gene>
    <name evidence="2" type="ORF">HD595_005430</name>
</gene>
<dbReference type="PANTHER" id="PTHR40630">
    <property type="entry name" value="POSSIBLE DNA-BINDING PROTEIN"/>
    <property type="match status" value="1"/>
</dbReference>
<organism evidence="2 3">
    <name type="scientific">Nonomuraea roseoviolacea subsp. carminata</name>
    <dbReference type="NCBI Taxonomy" id="160689"/>
    <lineage>
        <taxon>Bacteria</taxon>
        <taxon>Bacillati</taxon>
        <taxon>Actinomycetota</taxon>
        <taxon>Actinomycetes</taxon>
        <taxon>Streptosporangiales</taxon>
        <taxon>Streptosporangiaceae</taxon>
        <taxon>Nonomuraea</taxon>
    </lineage>
</organism>
<accession>A0ABT1K5N0</accession>
<dbReference type="EMBL" id="JAMZEC010000001">
    <property type="protein sequence ID" value="MCP2349308.1"/>
    <property type="molecule type" value="Genomic_DNA"/>
</dbReference>
<evidence type="ECO:0008006" key="4">
    <source>
        <dbReference type="Google" id="ProtNLM"/>
    </source>
</evidence>
<evidence type="ECO:0000313" key="3">
    <source>
        <dbReference type="Proteomes" id="UP001320766"/>
    </source>
</evidence>
<dbReference type="Pfam" id="PF11338">
    <property type="entry name" value="DUF3140"/>
    <property type="match status" value="1"/>
</dbReference>
<proteinExistence type="predicted"/>
<protein>
    <recommendedName>
        <fullName evidence="4">DUF3140 domain-containing protein</fullName>
    </recommendedName>
</protein>
<comment type="caution">
    <text evidence="2">The sequence shown here is derived from an EMBL/GenBank/DDBJ whole genome shotgun (WGS) entry which is preliminary data.</text>
</comment>
<evidence type="ECO:0000256" key="1">
    <source>
        <dbReference type="SAM" id="MobiDB-lite"/>
    </source>
</evidence>
<sequence length="111" mass="12620">MMTEEEERAIAAEFGQVVNMTAEELESWLATDESKAVGQKSDGGESTGHESGRKIVELLHAKKASLTEPDYAHMRKVIGYVHRHLAQRPSGDVRETRWRYSLMNWGHDPLR</sequence>
<evidence type="ECO:0000313" key="2">
    <source>
        <dbReference type="EMBL" id="MCP2349308.1"/>
    </source>
</evidence>